<dbReference type="GO" id="GO:0005829">
    <property type="term" value="C:cytosol"/>
    <property type="evidence" value="ECO:0007669"/>
    <property type="project" value="TreeGrafter"/>
</dbReference>
<dbReference type="PROSITE" id="PS51462">
    <property type="entry name" value="NUDIX"/>
    <property type="match status" value="1"/>
</dbReference>
<dbReference type="PROSITE" id="PS00893">
    <property type="entry name" value="NUDIX_BOX"/>
    <property type="match status" value="1"/>
</dbReference>
<dbReference type="InterPro" id="IPR015375">
    <property type="entry name" value="NADH_PPase-like_N"/>
</dbReference>
<dbReference type="CDD" id="cd03429">
    <property type="entry name" value="NUDIX_NADH_pyrophosphatase_Nudt13"/>
    <property type="match status" value="1"/>
</dbReference>
<keyword evidence="6" id="KW-0378">Hydrolase</keyword>
<name>A0A6A4HNW6_9AGAR</name>
<evidence type="ECO:0000256" key="6">
    <source>
        <dbReference type="ARBA" id="ARBA00022801"/>
    </source>
</evidence>
<comment type="similarity">
    <text evidence="3">Belongs to the Nudix hydrolase family. NudC subfamily.</text>
</comment>
<dbReference type="AlphaFoldDB" id="A0A6A4HNW6"/>
<proteinExistence type="inferred from homology"/>
<comment type="cofactor">
    <cofactor evidence="1">
        <name>Mg(2+)</name>
        <dbReference type="ChEBI" id="CHEBI:18420"/>
    </cofactor>
</comment>
<dbReference type="InterPro" id="IPR050241">
    <property type="entry name" value="NAD-cap_RNA_hydrolase_NudC"/>
</dbReference>
<dbReference type="InterPro" id="IPR020084">
    <property type="entry name" value="NUDIX_hydrolase_CS"/>
</dbReference>
<evidence type="ECO:0000256" key="3">
    <source>
        <dbReference type="ARBA" id="ARBA00009595"/>
    </source>
</evidence>
<dbReference type="PANTHER" id="PTHR42904">
    <property type="entry name" value="NUDIX HYDROLASE, NUDC SUBFAMILY"/>
    <property type="match status" value="1"/>
</dbReference>
<gene>
    <name evidence="11" type="ORF">BT96DRAFT_956810</name>
</gene>
<keyword evidence="12" id="KW-1185">Reference proteome</keyword>
<dbReference type="Gene3D" id="3.90.79.10">
    <property type="entry name" value="Nucleoside Triphosphate Pyrophosphohydrolase"/>
    <property type="match status" value="1"/>
</dbReference>
<evidence type="ECO:0000259" key="10">
    <source>
        <dbReference type="PROSITE" id="PS51462"/>
    </source>
</evidence>
<comment type="cofactor">
    <cofactor evidence="2">
        <name>Zn(2+)</name>
        <dbReference type="ChEBI" id="CHEBI:29105"/>
    </cofactor>
</comment>
<dbReference type="EMBL" id="ML769454">
    <property type="protein sequence ID" value="KAE9400682.1"/>
    <property type="molecule type" value="Genomic_DNA"/>
</dbReference>
<dbReference type="GO" id="GO:0006742">
    <property type="term" value="P:NADP+ catabolic process"/>
    <property type="evidence" value="ECO:0007669"/>
    <property type="project" value="TreeGrafter"/>
</dbReference>
<accession>A0A6A4HNW6</accession>
<keyword evidence="5" id="KW-0479">Metal-binding</keyword>
<dbReference type="GO" id="GO:0046872">
    <property type="term" value="F:metal ion binding"/>
    <property type="evidence" value="ECO:0007669"/>
    <property type="project" value="UniProtKB-KW"/>
</dbReference>
<protein>
    <recommendedName>
        <fullName evidence="4">NAD(+) diphosphatase</fullName>
        <ecNumber evidence="4">3.6.1.22</ecNumber>
    </recommendedName>
</protein>
<evidence type="ECO:0000256" key="9">
    <source>
        <dbReference type="ARBA" id="ARBA00023679"/>
    </source>
</evidence>
<sequence>MFSGSPLNRLSWLRNSHSFLNSIVASPKSKWLLFRTGNPLSTKSDSKSSLAYLSTQEVAPFIGQGPYFGQAKETGLLSSEEKISATESVRHRGAPIVFLGLHESSSSGSGALPSSDFVDAEKAVAKLEGTPYFALDVSDLEMEEDCKAGETLTWLDARSVMTNVDLFNGAIFAEARGMCDWNSRNKFCAGCGSRQHSLWGGWKMGCSTLMPWADNTGRKPCPSGKGLHNYTHPRSDPVVIMCAIDETGEKVLLGQNNRFKGKFYSALAGFIEPGETFEDAVKREMWEEAGVKTWDVQYHSGQPWPFPASLMCGFYARADSTQPVRVDLDNELADARWFTREEVLTVLHHATGSYLDLAKLAEASSQLNNDPNEPPFRVPPTTAVAGVLIKDWAEGVVKFPSFSLTAPPKGNL</sequence>
<dbReference type="InterPro" id="IPR049734">
    <property type="entry name" value="NudC-like_C"/>
</dbReference>
<reference evidence="11" key="1">
    <citation type="journal article" date="2019" name="Environ. Microbiol.">
        <title>Fungal ecological strategies reflected in gene transcription - a case study of two litter decomposers.</title>
        <authorList>
            <person name="Barbi F."/>
            <person name="Kohler A."/>
            <person name="Barry K."/>
            <person name="Baskaran P."/>
            <person name="Daum C."/>
            <person name="Fauchery L."/>
            <person name="Ihrmark K."/>
            <person name="Kuo A."/>
            <person name="LaButti K."/>
            <person name="Lipzen A."/>
            <person name="Morin E."/>
            <person name="Grigoriev I.V."/>
            <person name="Henrissat B."/>
            <person name="Lindahl B."/>
            <person name="Martin F."/>
        </authorList>
    </citation>
    <scope>NUCLEOTIDE SEQUENCE</scope>
    <source>
        <strain evidence="11">JB14</strain>
    </source>
</reference>
<evidence type="ECO:0000256" key="4">
    <source>
        <dbReference type="ARBA" id="ARBA00012381"/>
    </source>
</evidence>
<dbReference type="InterPro" id="IPR000086">
    <property type="entry name" value="NUDIX_hydrolase_dom"/>
</dbReference>
<dbReference type="SUPFAM" id="SSF55811">
    <property type="entry name" value="Nudix"/>
    <property type="match status" value="1"/>
</dbReference>
<dbReference type="Gene3D" id="3.90.79.20">
    <property type="match status" value="1"/>
</dbReference>
<dbReference type="GO" id="GO:0019677">
    <property type="term" value="P:NAD+ catabolic process"/>
    <property type="evidence" value="ECO:0007669"/>
    <property type="project" value="TreeGrafter"/>
</dbReference>
<dbReference type="GO" id="GO:0005777">
    <property type="term" value="C:peroxisome"/>
    <property type="evidence" value="ECO:0007669"/>
    <property type="project" value="TreeGrafter"/>
</dbReference>
<evidence type="ECO:0000313" key="12">
    <source>
        <dbReference type="Proteomes" id="UP000799118"/>
    </source>
</evidence>
<organism evidence="11 12">
    <name type="scientific">Gymnopus androsaceus JB14</name>
    <dbReference type="NCBI Taxonomy" id="1447944"/>
    <lineage>
        <taxon>Eukaryota</taxon>
        <taxon>Fungi</taxon>
        <taxon>Dikarya</taxon>
        <taxon>Basidiomycota</taxon>
        <taxon>Agaricomycotina</taxon>
        <taxon>Agaricomycetes</taxon>
        <taxon>Agaricomycetidae</taxon>
        <taxon>Agaricales</taxon>
        <taxon>Marasmiineae</taxon>
        <taxon>Omphalotaceae</taxon>
        <taxon>Gymnopus</taxon>
    </lineage>
</organism>
<keyword evidence="8" id="KW-0520">NAD</keyword>
<evidence type="ECO:0000256" key="1">
    <source>
        <dbReference type="ARBA" id="ARBA00001946"/>
    </source>
</evidence>
<dbReference type="OrthoDB" id="10249612at2759"/>
<dbReference type="GO" id="GO:0035529">
    <property type="term" value="F:NADH pyrophosphatase activity"/>
    <property type="evidence" value="ECO:0007669"/>
    <property type="project" value="TreeGrafter"/>
</dbReference>
<evidence type="ECO:0000256" key="2">
    <source>
        <dbReference type="ARBA" id="ARBA00001947"/>
    </source>
</evidence>
<dbReference type="Pfam" id="PF09296">
    <property type="entry name" value="NUDIX-like"/>
    <property type="match status" value="1"/>
</dbReference>
<dbReference type="Proteomes" id="UP000799118">
    <property type="component" value="Unassembled WGS sequence"/>
</dbReference>
<keyword evidence="7" id="KW-0460">Magnesium</keyword>
<evidence type="ECO:0000256" key="7">
    <source>
        <dbReference type="ARBA" id="ARBA00022842"/>
    </source>
</evidence>
<feature type="domain" description="Nudix hydrolase" evidence="10">
    <location>
        <begin position="233"/>
        <end position="360"/>
    </location>
</feature>
<evidence type="ECO:0000256" key="8">
    <source>
        <dbReference type="ARBA" id="ARBA00023027"/>
    </source>
</evidence>
<dbReference type="PANTHER" id="PTHR42904:SF6">
    <property type="entry name" value="NAD-CAPPED RNA HYDROLASE NUDT12"/>
    <property type="match status" value="1"/>
</dbReference>
<dbReference type="EC" id="3.6.1.22" evidence="4"/>
<evidence type="ECO:0000313" key="11">
    <source>
        <dbReference type="EMBL" id="KAE9400682.1"/>
    </source>
</evidence>
<dbReference type="Pfam" id="PF00293">
    <property type="entry name" value="NUDIX"/>
    <property type="match status" value="1"/>
</dbReference>
<comment type="catalytic activity">
    <reaction evidence="9">
        <text>a 5'-end NAD(+)-phospho-ribonucleoside in mRNA + H2O = a 5'-end phospho-adenosine-phospho-ribonucleoside in mRNA + beta-nicotinamide D-ribonucleotide + 2 H(+)</text>
        <dbReference type="Rhea" id="RHEA:60876"/>
        <dbReference type="Rhea" id="RHEA-COMP:15698"/>
        <dbReference type="Rhea" id="RHEA-COMP:15719"/>
        <dbReference type="ChEBI" id="CHEBI:14649"/>
        <dbReference type="ChEBI" id="CHEBI:15377"/>
        <dbReference type="ChEBI" id="CHEBI:15378"/>
        <dbReference type="ChEBI" id="CHEBI:144029"/>
        <dbReference type="ChEBI" id="CHEBI:144051"/>
    </reaction>
    <physiologicalReaction direction="left-to-right" evidence="9">
        <dbReference type="Rhea" id="RHEA:60877"/>
    </physiologicalReaction>
</comment>
<dbReference type="NCBIfam" id="NF001299">
    <property type="entry name" value="PRK00241.1"/>
    <property type="match status" value="1"/>
</dbReference>
<dbReference type="InterPro" id="IPR015797">
    <property type="entry name" value="NUDIX_hydrolase-like_dom_sf"/>
</dbReference>
<evidence type="ECO:0000256" key="5">
    <source>
        <dbReference type="ARBA" id="ARBA00022723"/>
    </source>
</evidence>